<comment type="caution">
    <text evidence="4">The sequence shown here is derived from an EMBL/GenBank/DDBJ whole genome shotgun (WGS) entry which is preliminary data.</text>
</comment>
<evidence type="ECO:0000313" key="5">
    <source>
        <dbReference type="Proteomes" id="UP000316079"/>
    </source>
</evidence>
<dbReference type="InterPro" id="IPR050944">
    <property type="entry name" value="FAM83"/>
</dbReference>
<feature type="region of interest" description="Disordered" evidence="2">
    <location>
        <begin position="77"/>
        <end position="98"/>
    </location>
</feature>
<dbReference type="Pfam" id="PF07894">
    <property type="entry name" value="SACK1"/>
    <property type="match status" value="1"/>
</dbReference>
<evidence type="ECO:0000259" key="3">
    <source>
        <dbReference type="Pfam" id="PF07894"/>
    </source>
</evidence>
<accession>A0A553QD33</accession>
<dbReference type="PANTHER" id="PTHR16181">
    <property type="entry name" value="PROTEIN FAM83A-RELATED"/>
    <property type="match status" value="1"/>
</dbReference>
<keyword evidence="5" id="KW-1185">Reference proteome</keyword>
<dbReference type="InterPro" id="IPR012461">
    <property type="entry name" value="SACK1"/>
</dbReference>
<proteinExistence type="inferred from homology"/>
<feature type="region of interest" description="Disordered" evidence="2">
    <location>
        <begin position="518"/>
        <end position="553"/>
    </location>
</feature>
<feature type="region of interest" description="Disordered" evidence="2">
    <location>
        <begin position="384"/>
        <end position="461"/>
    </location>
</feature>
<sequence length="553" mass="62096">MAESQLVCMDDEHVNVKIPESKPEFYYSEEQRAALEQLLKNGDGAFKMRLKEDNIKDFLSAREIKLMRDCFQEYDNDSETSCSRSPHDTSEEDSGVHSTYWPTMSDTEIPPLDIGWPSNGYYKGVTRVSVYTHPPKNNSPHIKEVVRRLIQESTKLVAVVMDLITDLLILQDLLDASSKRAVAVYLLLEEGGLPHFLDMCSRLQVSPQHLRNLRVRTVKGSGMPLSFGRLPGSLCSKYMLVDGEKVMFGSYSFTWSSSRMNRNTITVMSGQIVDFFDNDFRELYAVSDKVDLYQEFHVSKPTLPAPILKTAEEPSRLAVPVSMSRFQISVGDSKQPDLKVPAHKYHNPKYSLVVGNSLGVTGSLQDLSTLRDYVENSTVSNMEKLIYTNGDSQRPKSPDSADEKEEANAEDKKPLQFGSNKHRSSFRKFLKGRANNQSPDTLSKKISDAKQNGHKDTKSPNLCKEASWMHSQIPDSQESPNGITLTPQKTPETECIDEAGDSFEIIGKIPAVKFKNKKSKLGPRSVSLQTVATQGEDGLRGKRRNHKKNCVQS</sequence>
<name>A0A553QD33_9TELE</name>
<gene>
    <name evidence="4" type="ORF">DNTS_015727</name>
</gene>
<dbReference type="PANTHER" id="PTHR16181:SF14">
    <property type="entry name" value="FAMILY WITH SEQUENCE SIMILARITY 83 MEMBER FA"/>
    <property type="match status" value="1"/>
</dbReference>
<dbReference type="EMBL" id="SRMA01026094">
    <property type="protein sequence ID" value="TRY87826.1"/>
    <property type="molecule type" value="Genomic_DNA"/>
</dbReference>
<evidence type="ECO:0000256" key="2">
    <source>
        <dbReference type="SAM" id="MobiDB-lite"/>
    </source>
</evidence>
<reference evidence="4 5" key="1">
    <citation type="journal article" date="2019" name="Sci. Data">
        <title>Hybrid genome assembly and annotation of Danionella translucida.</title>
        <authorList>
            <person name="Kadobianskyi M."/>
            <person name="Schulze L."/>
            <person name="Schuelke M."/>
            <person name="Judkewitz B."/>
        </authorList>
    </citation>
    <scope>NUCLEOTIDE SEQUENCE [LARGE SCALE GENOMIC DNA]</scope>
    <source>
        <strain evidence="4 5">Bolton</strain>
    </source>
</reference>
<feature type="compositionally biased region" description="Basic and acidic residues" evidence="2">
    <location>
        <begin position="393"/>
        <end position="414"/>
    </location>
</feature>
<dbReference type="GO" id="GO:0007165">
    <property type="term" value="P:signal transduction"/>
    <property type="evidence" value="ECO:0007669"/>
    <property type="project" value="TreeGrafter"/>
</dbReference>
<evidence type="ECO:0000313" key="4">
    <source>
        <dbReference type="EMBL" id="TRY87826.1"/>
    </source>
</evidence>
<feature type="compositionally biased region" description="Basic residues" evidence="2">
    <location>
        <begin position="420"/>
        <end position="431"/>
    </location>
</feature>
<dbReference type="AlphaFoldDB" id="A0A553QD33"/>
<dbReference type="GO" id="GO:0019901">
    <property type="term" value="F:protein kinase binding"/>
    <property type="evidence" value="ECO:0007669"/>
    <property type="project" value="TreeGrafter"/>
</dbReference>
<feature type="domain" description="Scaffolding anchor of CK1" evidence="3">
    <location>
        <begin position="17"/>
        <end position="288"/>
    </location>
</feature>
<organism evidence="4 5">
    <name type="scientific">Danionella cerebrum</name>
    <dbReference type="NCBI Taxonomy" id="2873325"/>
    <lineage>
        <taxon>Eukaryota</taxon>
        <taxon>Metazoa</taxon>
        <taxon>Chordata</taxon>
        <taxon>Craniata</taxon>
        <taxon>Vertebrata</taxon>
        <taxon>Euteleostomi</taxon>
        <taxon>Actinopterygii</taxon>
        <taxon>Neopterygii</taxon>
        <taxon>Teleostei</taxon>
        <taxon>Ostariophysi</taxon>
        <taxon>Cypriniformes</taxon>
        <taxon>Danionidae</taxon>
        <taxon>Danioninae</taxon>
        <taxon>Danionella</taxon>
    </lineage>
</organism>
<dbReference type="OrthoDB" id="6103632at2759"/>
<feature type="compositionally biased region" description="Basic residues" evidence="2">
    <location>
        <begin position="541"/>
        <end position="553"/>
    </location>
</feature>
<dbReference type="Gene3D" id="3.30.870.10">
    <property type="entry name" value="Endonuclease Chain A"/>
    <property type="match status" value="1"/>
</dbReference>
<evidence type="ECO:0000256" key="1">
    <source>
        <dbReference type="ARBA" id="ARBA00006937"/>
    </source>
</evidence>
<comment type="similarity">
    <text evidence="1">Belongs to the FAM83 family.</text>
</comment>
<dbReference type="Proteomes" id="UP000316079">
    <property type="component" value="Unassembled WGS sequence"/>
</dbReference>
<dbReference type="SUPFAM" id="SSF56024">
    <property type="entry name" value="Phospholipase D/nuclease"/>
    <property type="match status" value="1"/>
</dbReference>
<protein>
    <recommendedName>
        <fullName evidence="3">Scaffolding anchor of CK1 domain-containing protein</fullName>
    </recommendedName>
</protein>
<feature type="compositionally biased region" description="Basic and acidic residues" evidence="2">
    <location>
        <begin position="442"/>
        <end position="458"/>
    </location>
</feature>